<name>F8A0F7_CELGA</name>
<evidence type="ECO:0000259" key="2">
    <source>
        <dbReference type="Pfam" id="PF01863"/>
    </source>
</evidence>
<dbReference type="PANTHER" id="PTHR30399:SF1">
    <property type="entry name" value="UTP PYROPHOSPHATASE"/>
    <property type="match status" value="1"/>
</dbReference>
<dbReference type="STRING" id="593907.Celgi_0982"/>
<evidence type="ECO:0000256" key="1">
    <source>
        <dbReference type="SAM" id="MobiDB-lite"/>
    </source>
</evidence>
<accession>F8A0F7</accession>
<dbReference type="Pfam" id="PF01863">
    <property type="entry name" value="YgjP-like"/>
    <property type="match status" value="1"/>
</dbReference>
<keyword evidence="4" id="KW-1185">Reference proteome</keyword>
<protein>
    <recommendedName>
        <fullName evidence="2">YgjP-like metallopeptidase domain-containing protein</fullName>
    </recommendedName>
</protein>
<dbReference type="AlphaFoldDB" id="F8A0F7"/>
<dbReference type="EMBL" id="CP002665">
    <property type="protein sequence ID" value="AEI11501.1"/>
    <property type="molecule type" value="Genomic_DNA"/>
</dbReference>
<dbReference type="InterPro" id="IPR002725">
    <property type="entry name" value="YgjP-like_metallopeptidase"/>
</dbReference>
<feature type="domain" description="YgjP-like metallopeptidase" evidence="2">
    <location>
        <begin position="59"/>
        <end position="142"/>
    </location>
</feature>
<feature type="region of interest" description="Disordered" evidence="1">
    <location>
        <begin position="159"/>
        <end position="193"/>
    </location>
</feature>
<gene>
    <name evidence="3" type="ordered locus">Celgi_0982</name>
</gene>
<evidence type="ECO:0000313" key="4">
    <source>
        <dbReference type="Proteomes" id="UP000000485"/>
    </source>
</evidence>
<dbReference type="Gene3D" id="3.30.2010.10">
    <property type="entry name" value="Metalloproteases ('zincins'), catalytic domain"/>
    <property type="match status" value="1"/>
</dbReference>
<dbReference type="eggNOG" id="COG1451">
    <property type="taxonomic scope" value="Bacteria"/>
</dbReference>
<reference evidence="4" key="1">
    <citation type="submission" date="2011-04" db="EMBL/GenBank/DDBJ databases">
        <title>Complete sequence of Cellvibrio gilvus ATCC 13127.</title>
        <authorList>
            <person name="Lucas S."/>
            <person name="Han J."/>
            <person name="Lapidus A."/>
            <person name="Cheng J.-F."/>
            <person name="Goodwin L."/>
            <person name="Pitluck S."/>
            <person name="Peters L."/>
            <person name="Munk A."/>
            <person name="Detter J.C."/>
            <person name="Han C."/>
            <person name="Tapia R."/>
            <person name="Land M."/>
            <person name="Hauser L."/>
            <person name="Kyrpides N."/>
            <person name="Ivanova N."/>
            <person name="Ovchinnikova G."/>
            <person name="Pagani I."/>
            <person name="Mead D."/>
            <person name="Brumm P."/>
            <person name="Woyke T."/>
        </authorList>
    </citation>
    <scope>NUCLEOTIDE SEQUENCE [LARGE SCALE GENOMIC DNA]</scope>
    <source>
        <strain evidence="4">ATCC 13127 / NRRL B-14078</strain>
    </source>
</reference>
<evidence type="ECO:0000313" key="3">
    <source>
        <dbReference type="EMBL" id="AEI11501.1"/>
    </source>
</evidence>
<dbReference type="InterPro" id="IPR053136">
    <property type="entry name" value="UTP_pyrophosphatase-like"/>
</dbReference>
<sequence>MEVRRSRKRVRTVTAWREGGTTVVAIPARFTRAQEAEWVQRMLVRLATQERRRRPSDDELARRAAELSQRYLGARAVPTSVRWASNQGRRWGSCTPSDGTIRISDRVRGMPRWVLDYVLLHELTHLLHAGHGPEFWAELDAYPRTARARGFLEGYAYREERHPGAGAPPGADADADEDTDLFDDEADEPFGRP</sequence>
<proteinExistence type="predicted"/>
<dbReference type="HOGENOM" id="CLU_094108_1_0_11"/>
<dbReference type="KEGG" id="cga:Celgi_0982"/>
<dbReference type="Proteomes" id="UP000000485">
    <property type="component" value="Chromosome"/>
</dbReference>
<organism evidence="3 4">
    <name type="scientific">Cellulomonas gilvus (strain ATCC 13127 / NRRL B-14078)</name>
    <name type="common">Cellvibrio gilvus</name>
    <dbReference type="NCBI Taxonomy" id="593907"/>
    <lineage>
        <taxon>Bacteria</taxon>
        <taxon>Bacillati</taxon>
        <taxon>Actinomycetota</taxon>
        <taxon>Actinomycetes</taxon>
        <taxon>Micrococcales</taxon>
        <taxon>Cellulomonadaceae</taxon>
        <taxon>Cellulomonas</taxon>
    </lineage>
</organism>
<dbReference type="CDD" id="cd07344">
    <property type="entry name" value="M48_yhfN_like"/>
    <property type="match status" value="1"/>
</dbReference>
<feature type="compositionally biased region" description="Acidic residues" evidence="1">
    <location>
        <begin position="173"/>
        <end position="193"/>
    </location>
</feature>
<dbReference type="PANTHER" id="PTHR30399">
    <property type="entry name" value="UNCHARACTERIZED PROTEIN YGJP"/>
    <property type="match status" value="1"/>
</dbReference>